<dbReference type="NCBIfam" id="TIGR03804">
    <property type="entry name" value="para_beta_helix"/>
    <property type="match status" value="1"/>
</dbReference>
<dbReference type="InterPro" id="IPR007742">
    <property type="entry name" value="NosD_dom"/>
</dbReference>
<keyword evidence="6" id="KW-1185">Reference proteome</keyword>
<keyword evidence="3" id="KW-0833">Ubl conjugation pathway</keyword>
<dbReference type="NCBIfam" id="TIGR04247">
    <property type="entry name" value="NosD_copper_fam"/>
    <property type="match status" value="1"/>
</dbReference>
<organism evidence="5 6">
    <name type="scientific">Tenacibaculum aiptasiae</name>
    <dbReference type="NCBI Taxonomy" id="426481"/>
    <lineage>
        <taxon>Bacteria</taxon>
        <taxon>Pseudomonadati</taxon>
        <taxon>Bacteroidota</taxon>
        <taxon>Flavobacteriia</taxon>
        <taxon>Flavobacteriales</taxon>
        <taxon>Flavobacteriaceae</taxon>
        <taxon>Tenacibaculum</taxon>
    </lineage>
</organism>
<evidence type="ECO:0000313" key="5">
    <source>
        <dbReference type="EMBL" id="KAB1159527.1"/>
    </source>
</evidence>
<protein>
    <submittedName>
        <fullName evidence="5">Nitrous oxide reductase family maturation protein NosD</fullName>
    </submittedName>
</protein>
<name>A0A7J5APP1_9FLAO</name>
<evidence type="ECO:0000313" key="6">
    <source>
        <dbReference type="Proteomes" id="UP000467305"/>
    </source>
</evidence>
<dbReference type="SUPFAM" id="SSF51126">
    <property type="entry name" value="Pectin lyase-like"/>
    <property type="match status" value="1"/>
</dbReference>
<dbReference type="InterPro" id="IPR051550">
    <property type="entry name" value="SCF-Subunits/Alg-Epimerases"/>
</dbReference>
<proteinExistence type="predicted"/>
<dbReference type="InterPro" id="IPR011050">
    <property type="entry name" value="Pectin_lyase_fold/virulence"/>
</dbReference>
<evidence type="ECO:0000256" key="2">
    <source>
        <dbReference type="ARBA" id="ARBA00022737"/>
    </source>
</evidence>
<dbReference type="InterPro" id="IPR006633">
    <property type="entry name" value="Carb-bd_sugar_hydrolysis-dom"/>
</dbReference>
<dbReference type="InterPro" id="IPR006626">
    <property type="entry name" value="PbH1"/>
</dbReference>
<dbReference type="Pfam" id="PF05048">
    <property type="entry name" value="NosD"/>
    <property type="match status" value="1"/>
</dbReference>
<evidence type="ECO:0000256" key="1">
    <source>
        <dbReference type="ARBA" id="ARBA00004906"/>
    </source>
</evidence>
<dbReference type="InterPro" id="IPR012334">
    <property type="entry name" value="Pectin_lyas_fold"/>
</dbReference>
<evidence type="ECO:0000256" key="3">
    <source>
        <dbReference type="ARBA" id="ARBA00022786"/>
    </source>
</evidence>
<dbReference type="Proteomes" id="UP000467305">
    <property type="component" value="Unassembled WGS sequence"/>
</dbReference>
<dbReference type="SMART" id="SM00722">
    <property type="entry name" value="CASH"/>
    <property type="match status" value="1"/>
</dbReference>
<dbReference type="SMART" id="SM00710">
    <property type="entry name" value="PbH1"/>
    <property type="match status" value="10"/>
</dbReference>
<dbReference type="RefSeq" id="WP_150898752.1">
    <property type="nucleotide sequence ID" value="NZ_WAAU01000008.1"/>
</dbReference>
<dbReference type="InterPro" id="IPR022441">
    <property type="entry name" value="Para_beta_helix_rpt-2"/>
</dbReference>
<dbReference type="PANTHER" id="PTHR22990:SF15">
    <property type="entry name" value="F-BOX ONLY PROTEIN 10"/>
    <property type="match status" value="1"/>
</dbReference>
<comment type="caution">
    <text evidence="5">The sequence shown here is derived from an EMBL/GenBank/DDBJ whole genome shotgun (WGS) entry which is preliminary data.</text>
</comment>
<dbReference type="EMBL" id="WAAU01000008">
    <property type="protein sequence ID" value="KAB1159527.1"/>
    <property type="molecule type" value="Genomic_DNA"/>
</dbReference>
<accession>A0A7J5APP1</accession>
<feature type="domain" description="Carbohydrate-binding/sugar hydrolysis" evidence="4">
    <location>
        <begin position="46"/>
        <end position="191"/>
    </location>
</feature>
<dbReference type="InterPro" id="IPR026464">
    <property type="entry name" value="NosD_copper_fam"/>
</dbReference>
<reference evidence="5 6" key="1">
    <citation type="submission" date="2019-09" db="EMBL/GenBank/DDBJ databases">
        <authorList>
            <person name="Cao W.R."/>
        </authorList>
    </citation>
    <scope>NUCLEOTIDE SEQUENCE [LARGE SCALE GENOMIC DNA]</scope>
    <source>
        <strain evidence="6">a4</strain>
    </source>
</reference>
<dbReference type="AlphaFoldDB" id="A0A7J5APP1"/>
<dbReference type="PANTHER" id="PTHR22990">
    <property type="entry name" value="F-BOX ONLY PROTEIN"/>
    <property type="match status" value="1"/>
</dbReference>
<gene>
    <name evidence="5" type="primary">nosD</name>
    <name evidence="5" type="ORF">F7018_04235</name>
</gene>
<keyword evidence="2" id="KW-0677">Repeat</keyword>
<evidence type="ECO:0000259" key="4">
    <source>
        <dbReference type="SMART" id="SM00722"/>
    </source>
</evidence>
<dbReference type="Gene3D" id="2.160.20.10">
    <property type="entry name" value="Single-stranded right-handed beta-helix, Pectin lyase-like"/>
    <property type="match status" value="1"/>
</dbReference>
<comment type="pathway">
    <text evidence="1">Protein modification; protein ubiquitination.</text>
</comment>
<dbReference type="OrthoDB" id="9767990at2"/>
<sequence length="414" mass="46984">MKLKVTYHIITCIFLFTGMFVNAQQLRVCSNCKIKTIQEAVKVASKHDSIYLGKGVYNEHDIFINKPLTIIGNKEAIINGNKKGYILKIASDSVAINGITLENVGKSYTKDFAAIYISKSKHFKIENVRLKTVFFGILIEKSHHGLIKNNHISSEAKDEAGSGNGIHLWHSSNVLIEENKVHNLRDGIYFEFVTHSKVLNNSSFKNLRYGLHFMFSNNDEYHHNTFENNGSGVAVMFSKFITMTNNTFLKNWGTASYGLLLKEIYDAEINNNTFQENTTAINIEGSTRINYSKNTFTSNGWALKIAGACYANKFYRNNFLNNSFDLSYNSKLNDNSFNNNYWSSYTGYDLDKNGIGDVPYRPVKLFSYVVNKTPEAIVLLRSLFVDIINFSEKISPAFTPDNLVDKEPSMNKIQ</sequence>